<dbReference type="Proteomes" id="UP000298180">
    <property type="component" value="Unassembled WGS sequence"/>
</dbReference>
<dbReference type="Gene3D" id="1.10.10.10">
    <property type="entry name" value="Winged helix-like DNA-binding domain superfamily/Winged helix DNA-binding domain"/>
    <property type="match status" value="1"/>
</dbReference>
<keyword evidence="1" id="KW-0238">DNA-binding</keyword>
<feature type="domain" description="HTH luxR-type" evidence="4">
    <location>
        <begin position="168"/>
        <end position="230"/>
    </location>
</feature>
<dbReference type="InterPro" id="IPR039420">
    <property type="entry name" value="WalR-like"/>
</dbReference>
<dbReference type="PANTHER" id="PTHR43214">
    <property type="entry name" value="TWO-COMPONENT RESPONSE REGULATOR"/>
    <property type="match status" value="1"/>
</dbReference>
<organism evidence="6 7">
    <name type="scientific">Ramlibacter henchirensis</name>
    <dbReference type="NCBI Taxonomy" id="204072"/>
    <lineage>
        <taxon>Bacteria</taxon>
        <taxon>Pseudomonadati</taxon>
        <taxon>Pseudomonadota</taxon>
        <taxon>Betaproteobacteria</taxon>
        <taxon>Burkholderiales</taxon>
        <taxon>Comamonadaceae</taxon>
        <taxon>Ramlibacter</taxon>
    </lineage>
</organism>
<dbReference type="PRINTS" id="PR00038">
    <property type="entry name" value="HTHLUXR"/>
</dbReference>
<protein>
    <submittedName>
        <fullName evidence="6">Response regulator transcription factor</fullName>
    </submittedName>
</protein>
<evidence type="ECO:0000259" key="5">
    <source>
        <dbReference type="PROSITE" id="PS50110"/>
    </source>
</evidence>
<dbReference type="SMART" id="SM00421">
    <property type="entry name" value="HTH_LUXR"/>
    <property type="match status" value="1"/>
</dbReference>
<evidence type="ECO:0000256" key="1">
    <source>
        <dbReference type="ARBA" id="ARBA00023125"/>
    </source>
</evidence>
<evidence type="ECO:0000313" key="6">
    <source>
        <dbReference type="EMBL" id="TFZ06177.1"/>
    </source>
</evidence>
<dbReference type="InterPro" id="IPR001789">
    <property type="entry name" value="Sig_transdc_resp-reg_receiver"/>
</dbReference>
<accession>A0A4Z0C3C7</accession>
<gene>
    <name evidence="6" type="ORF">EZ313_05910</name>
</gene>
<feature type="modified residue" description="4-aspartylphosphate" evidence="2">
    <location>
        <position position="82"/>
    </location>
</feature>
<dbReference type="Pfam" id="PF00196">
    <property type="entry name" value="GerE"/>
    <property type="match status" value="1"/>
</dbReference>
<keyword evidence="2" id="KW-0597">Phosphoprotein</keyword>
<dbReference type="GO" id="GO:0006355">
    <property type="term" value="P:regulation of DNA-templated transcription"/>
    <property type="evidence" value="ECO:0007669"/>
    <property type="project" value="InterPro"/>
</dbReference>
<dbReference type="EMBL" id="SMLM01000001">
    <property type="protein sequence ID" value="TFZ06177.1"/>
    <property type="molecule type" value="Genomic_DNA"/>
</dbReference>
<dbReference type="InterPro" id="IPR036388">
    <property type="entry name" value="WH-like_DNA-bd_sf"/>
</dbReference>
<dbReference type="RefSeq" id="WP_135262264.1">
    <property type="nucleotide sequence ID" value="NZ_SMLM01000001.1"/>
</dbReference>
<dbReference type="OrthoDB" id="3374006at2"/>
<dbReference type="PANTHER" id="PTHR43214:SF43">
    <property type="entry name" value="TWO-COMPONENT RESPONSE REGULATOR"/>
    <property type="match status" value="1"/>
</dbReference>
<dbReference type="AlphaFoldDB" id="A0A4Z0C3C7"/>
<sequence length="230" mass="24205">MLTPSGSLGSNTARFGSAGPQPAAAARRRILLVDGNALVRMSAIDLCAAACAELEVLEATSLRDALALHAEHEDSVELVLLDLNLPDSKGFAALQMIKRRHPRSRVVVVSGAYDAAVSAEAYALGAEKYLHRGAEPGVLASILSDLTDPLARKPGRDAAAAAAARRSSPSTANALSPREIEILSLVLQGKTNQEIVAETCLKLGTIKNYISCLFVVFGVTSRSKLVSLFD</sequence>
<evidence type="ECO:0000259" key="4">
    <source>
        <dbReference type="PROSITE" id="PS50043"/>
    </source>
</evidence>
<keyword evidence="7" id="KW-1185">Reference proteome</keyword>
<dbReference type="SUPFAM" id="SSF46894">
    <property type="entry name" value="C-terminal effector domain of the bipartite response regulators"/>
    <property type="match status" value="1"/>
</dbReference>
<evidence type="ECO:0000256" key="3">
    <source>
        <dbReference type="SAM" id="MobiDB-lite"/>
    </source>
</evidence>
<dbReference type="Gene3D" id="3.40.50.2300">
    <property type="match status" value="1"/>
</dbReference>
<dbReference type="InterPro" id="IPR011006">
    <property type="entry name" value="CheY-like_superfamily"/>
</dbReference>
<dbReference type="PROSITE" id="PS50043">
    <property type="entry name" value="HTH_LUXR_2"/>
    <property type="match status" value="1"/>
</dbReference>
<dbReference type="PROSITE" id="PS50110">
    <property type="entry name" value="RESPONSE_REGULATORY"/>
    <property type="match status" value="1"/>
</dbReference>
<feature type="domain" description="Response regulatory" evidence="5">
    <location>
        <begin position="29"/>
        <end position="147"/>
    </location>
</feature>
<name>A0A4Z0C3C7_9BURK</name>
<proteinExistence type="predicted"/>
<comment type="caution">
    <text evidence="6">The sequence shown here is derived from an EMBL/GenBank/DDBJ whole genome shotgun (WGS) entry which is preliminary data.</text>
</comment>
<feature type="region of interest" description="Disordered" evidence="3">
    <location>
        <begin position="1"/>
        <end position="20"/>
    </location>
</feature>
<feature type="compositionally biased region" description="Polar residues" evidence="3">
    <location>
        <begin position="1"/>
        <end position="14"/>
    </location>
</feature>
<dbReference type="CDD" id="cd06170">
    <property type="entry name" value="LuxR_C_like"/>
    <property type="match status" value="1"/>
</dbReference>
<evidence type="ECO:0000313" key="7">
    <source>
        <dbReference type="Proteomes" id="UP000298180"/>
    </source>
</evidence>
<dbReference type="SMART" id="SM00448">
    <property type="entry name" value="REC"/>
    <property type="match status" value="1"/>
</dbReference>
<dbReference type="Pfam" id="PF00072">
    <property type="entry name" value="Response_reg"/>
    <property type="match status" value="1"/>
</dbReference>
<dbReference type="SUPFAM" id="SSF52172">
    <property type="entry name" value="CheY-like"/>
    <property type="match status" value="1"/>
</dbReference>
<reference evidence="6 7" key="1">
    <citation type="submission" date="2019-03" db="EMBL/GenBank/DDBJ databases">
        <title>Ramlibacter henchirensis DSM 14656, whole genome shotgun sequence.</title>
        <authorList>
            <person name="Zhang X."/>
            <person name="Feng G."/>
            <person name="Zhu H."/>
        </authorList>
    </citation>
    <scope>NUCLEOTIDE SEQUENCE [LARGE SCALE GENOMIC DNA]</scope>
    <source>
        <strain evidence="6 7">DSM 14656</strain>
    </source>
</reference>
<evidence type="ECO:0000256" key="2">
    <source>
        <dbReference type="PROSITE-ProRule" id="PRU00169"/>
    </source>
</evidence>
<dbReference type="InterPro" id="IPR016032">
    <property type="entry name" value="Sig_transdc_resp-reg_C-effctor"/>
</dbReference>
<dbReference type="GO" id="GO:0000160">
    <property type="term" value="P:phosphorelay signal transduction system"/>
    <property type="evidence" value="ECO:0007669"/>
    <property type="project" value="InterPro"/>
</dbReference>
<dbReference type="InterPro" id="IPR000792">
    <property type="entry name" value="Tscrpt_reg_LuxR_C"/>
</dbReference>
<dbReference type="GO" id="GO:0003677">
    <property type="term" value="F:DNA binding"/>
    <property type="evidence" value="ECO:0007669"/>
    <property type="project" value="UniProtKB-KW"/>
</dbReference>